<feature type="transmembrane region" description="Helical" evidence="6">
    <location>
        <begin position="52"/>
        <end position="75"/>
    </location>
</feature>
<feature type="transmembrane region" description="Helical" evidence="6">
    <location>
        <begin position="487"/>
        <end position="512"/>
    </location>
</feature>
<feature type="transmembrane region" description="Helical" evidence="6">
    <location>
        <begin position="268"/>
        <end position="288"/>
    </location>
</feature>
<feature type="transmembrane region" description="Helical" evidence="6">
    <location>
        <begin position="451"/>
        <end position="475"/>
    </location>
</feature>
<dbReference type="GO" id="GO:0022857">
    <property type="term" value="F:transmembrane transporter activity"/>
    <property type="evidence" value="ECO:0007669"/>
    <property type="project" value="InterPro"/>
</dbReference>
<evidence type="ECO:0000256" key="5">
    <source>
        <dbReference type="ARBA" id="ARBA00023136"/>
    </source>
</evidence>
<evidence type="ECO:0000313" key="8">
    <source>
        <dbReference type="Proteomes" id="UP000240322"/>
    </source>
</evidence>
<gene>
    <name evidence="7" type="ORF">B9Q03_12940</name>
</gene>
<dbReference type="GO" id="GO:0005886">
    <property type="term" value="C:plasma membrane"/>
    <property type="evidence" value="ECO:0007669"/>
    <property type="project" value="UniProtKB-SubCell"/>
</dbReference>
<feature type="transmembrane region" description="Helical" evidence="6">
    <location>
        <begin position="96"/>
        <end position="117"/>
    </location>
</feature>
<reference evidence="7 8" key="1">
    <citation type="submission" date="2017-04" db="EMBL/GenBank/DDBJ databases">
        <title>Novel microbial lineages endemic to geothermal iron-oxide mats fill important gaps in the evolutionary history of Archaea.</title>
        <authorList>
            <person name="Jay Z.J."/>
            <person name="Beam J.P."/>
            <person name="Dlakic M."/>
            <person name="Rusch D.B."/>
            <person name="Kozubal M.A."/>
            <person name="Inskeep W.P."/>
        </authorList>
    </citation>
    <scope>NUCLEOTIDE SEQUENCE [LARGE SCALE GENOMIC DNA]</scope>
    <source>
        <strain evidence="7">OSP_D</strain>
    </source>
</reference>
<evidence type="ECO:0000256" key="6">
    <source>
        <dbReference type="SAM" id="Phobius"/>
    </source>
</evidence>
<proteinExistence type="predicted"/>
<feature type="transmembrane region" description="Helical" evidence="6">
    <location>
        <begin position="383"/>
        <end position="403"/>
    </location>
</feature>
<dbReference type="Gene3D" id="1.20.1740.10">
    <property type="entry name" value="Amino acid/polyamine transporter I"/>
    <property type="match status" value="1"/>
</dbReference>
<dbReference type="Pfam" id="PF13520">
    <property type="entry name" value="AA_permease_2"/>
    <property type="match status" value="1"/>
</dbReference>
<protein>
    <recommendedName>
        <fullName evidence="9">Amino acid permease/ SLC12A domain-containing protein</fullName>
    </recommendedName>
</protein>
<feature type="transmembrane region" description="Helical" evidence="6">
    <location>
        <begin position="234"/>
        <end position="256"/>
    </location>
</feature>
<evidence type="ECO:0000256" key="3">
    <source>
        <dbReference type="ARBA" id="ARBA00022692"/>
    </source>
</evidence>
<accession>A0A2R6AED1</accession>
<evidence type="ECO:0000256" key="1">
    <source>
        <dbReference type="ARBA" id="ARBA00004651"/>
    </source>
</evidence>
<evidence type="ECO:0000313" key="7">
    <source>
        <dbReference type="EMBL" id="PSN84746.1"/>
    </source>
</evidence>
<feature type="transmembrane region" description="Helical" evidence="6">
    <location>
        <begin position="409"/>
        <end position="430"/>
    </location>
</feature>
<evidence type="ECO:0000256" key="2">
    <source>
        <dbReference type="ARBA" id="ARBA00022475"/>
    </source>
</evidence>
<dbReference type="EMBL" id="NEXE01000276">
    <property type="protein sequence ID" value="PSN84746.1"/>
    <property type="molecule type" value="Genomic_DNA"/>
</dbReference>
<feature type="transmembrane region" description="Helical" evidence="6">
    <location>
        <begin position="309"/>
        <end position="327"/>
    </location>
</feature>
<keyword evidence="4 6" id="KW-1133">Transmembrane helix</keyword>
<feature type="transmembrane region" description="Helical" evidence="6">
    <location>
        <begin position="339"/>
        <end position="362"/>
    </location>
</feature>
<keyword evidence="2" id="KW-1003">Cell membrane</keyword>
<dbReference type="PIRSF" id="PIRSF006060">
    <property type="entry name" value="AA_transporter"/>
    <property type="match status" value="1"/>
</dbReference>
<dbReference type="InterPro" id="IPR002293">
    <property type="entry name" value="AA/rel_permease1"/>
</dbReference>
<dbReference type="PANTHER" id="PTHR42770:SF7">
    <property type="entry name" value="MEMBRANE PROTEIN"/>
    <property type="match status" value="1"/>
</dbReference>
<comment type="subcellular location">
    <subcellularLocation>
        <location evidence="1">Cell membrane</location>
        <topology evidence="1">Multi-pass membrane protein</topology>
    </subcellularLocation>
</comment>
<dbReference type="AlphaFoldDB" id="A0A2R6AED1"/>
<evidence type="ECO:0000256" key="4">
    <source>
        <dbReference type="ARBA" id="ARBA00022989"/>
    </source>
</evidence>
<organism evidence="7 8">
    <name type="scientific">Candidatus Marsarchaeota G2 archaeon OSP_D</name>
    <dbReference type="NCBI Taxonomy" id="1978157"/>
    <lineage>
        <taxon>Archaea</taxon>
        <taxon>Candidatus Marsarchaeota</taxon>
        <taxon>Candidatus Marsarchaeota group 2</taxon>
    </lineage>
</organism>
<dbReference type="PANTHER" id="PTHR42770">
    <property type="entry name" value="AMINO ACID TRANSPORTER-RELATED"/>
    <property type="match status" value="1"/>
</dbReference>
<comment type="caution">
    <text evidence="7">The sequence shown here is derived from an EMBL/GenBank/DDBJ whole genome shotgun (WGS) entry which is preliminary data.</text>
</comment>
<feature type="transmembrane region" description="Helical" evidence="6">
    <location>
        <begin position="21"/>
        <end position="40"/>
    </location>
</feature>
<evidence type="ECO:0008006" key="9">
    <source>
        <dbReference type="Google" id="ProtNLM"/>
    </source>
</evidence>
<dbReference type="InterPro" id="IPR050367">
    <property type="entry name" value="APC_superfamily"/>
</dbReference>
<name>A0A2R6AED1_9ARCH</name>
<keyword evidence="3 6" id="KW-0812">Transmembrane</keyword>
<keyword evidence="5 6" id="KW-0472">Membrane</keyword>
<dbReference type="Proteomes" id="UP000240322">
    <property type="component" value="Unassembled WGS sequence"/>
</dbReference>
<sequence length="530" mass="58309">MAKVFSREATGLTREFGFLDAFLLNMAVVNVAGGLAYDILQLFFFPGASLPLVFLLGGIPAFGIFLVYTSLSIIFPRTGGDYVYISRIVHPTAGMANAWLNILGFFLFTLTGFNAWYVVYTGLPSLLTSLAVSTGDMGYARIASFIQTNITFDFALSTIVLIIGACIVMFGLKVFKWAFRLIFVYYFLSAALLAALLLVTNHTMFINAIGKDTYSNVISSASQMGVYRFSLTETLLAAVPLGFLTFTGFQSSVYIGSEVKNVKRNQTLALGVSMLLTWVYLVVLAYAASNIFSNSFLQAASYLWATNPSAMPFSATPFITFLLSIIYRNPAIAFLLNSVPVVGGFLLIPSTILASSRILFALSFDRILPEWVSHVNERLRSPVYSVILMMVIAEIWVVVLYFFGYISTWLSLSLATPLAWSITAIAAIVLPFSKLKSNMQVLPRWLRAKPLGVPVMVWGGVIQLAGMIAWLASMFSPIINYLYLGPLIYSAIGVSAGIIVLSLGLYYGALLYRRRQGFDLSLVFREIPPE</sequence>
<feature type="transmembrane region" description="Helical" evidence="6">
    <location>
        <begin position="178"/>
        <end position="199"/>
    </location>
</feature>
<feature type="transmembrane region" description="Helical" evidence="6">
    <location>
        <begin position="154"/>
        <end position="172"/>
    </location>
</feature>